<evidence type="ECO:0000256" key="1">
    <source>
        <dbReference type="SAM" id="MobiDB-lite"/>
    </source>
</evidence>
<evidence type="ECO:0000313" key="3">
    <source>
        <dbReference type="Proteomes" id="UP001211907"/>
    </source>
</evidence>
<protein>
    <submittedName>
        <fullName evidence="2">Uncharacterized protein</fullName>
    </submittedName>
</protein>
<dbReference type="EMBL" id="JADGJH010003852">
    <property type="protein sequence ID" value="KAJ3088444.1"/>
    <property type="molecule type" value="Genomic_DNA"/>
</dbReference>
<accession>A0AAD5SNL5</accession>
<dbReference type="AlphaFoldDB" id="A0AAD5SNL5"/>
<comment type="caution">
    <text evidence="2">The sequence shown here is derived from an EMBL/GenBank/DDBJ whole genome shotgun (WGS) entry which is preliminary data.</text>
</comment>
<sequence>MISIEDFYAQHPEERPTRPSAHPFLLIKQEAVTREVGDDDCIHKELYVHNNKDIDGVFISKEDADFLGLVEIGNAETVYGSVVSLPVNNVYKLPSEFSGTHLGEGIIGIRVLHSLGVSVAYDRGFVYLLRNGFEKYVLGGDKPGPLTPPIGGGGGGGGTEESRIEYPAAAGAVKSVHFGGLGIVGTSGLGLGIDGDDDLYLQEEGLFDVDDVFDSDD</sequence>
<proteinExistence type="predicted"/>
<dbReference type="Proteomes" id="UP001211907">
    <property type="component" value="Unassembled WGS sequence"/>
</dbReference>
<feature type="region of interest" description="Disordered" evidence="1">
    <location>
        <begin position="1"/>
        <end position="20"/>
    </location>
</feature>
<keyword evidence="3" id="KW-1185">Reference proteome</keyword>
<reference evidence="2" key="1">
    <citation type="submission" date="2020-05" db="EMBL/GenBank/DDBJ databases">
        <title>Phylogenomic resolution of chytrid fungi.</title>
        <authorList>
            <person name="Stajich J.E."/>
            <person name="Amses K."/>
            <person name="Simmons R."/>
            <person name="Seto K."/>
            <person name="Myers J."/>
            <person name="Bonds A."/>
            <person name="Quandt C.A."/>
            <person name="Barry K."/>
            <person name="Liu P."/>
            <person name="Grigoriev I."/>
            <person name="Longcore J.E."/>
            <person name="James T.Y."/>
        </authorList>
    </citation>
    <scope>NUCLEOTIDE SEQUENCE</scope>
    <source>
        <strain evidence="2">JEL0513</strain>
    </source>
</reference>
<organism evidence="2 3">
    <name type="scientific">Physocladia obscura</name>
    <dbReference type="NCBI Taxonomy" id="109957"/>
    <lineage>
        <taxon>Eukaryota</taxon>
        <taxon>Fungi</taxon>
        <taxon>Fungi incertae sedis</taxon>
        <taxon>Chytridiomycota</taxon>
        <taxon>Chytridiomycota incertae sedis</taxon>
        <taxon>Chytridiomycetes</taxon>
        <taxon>Chytridiales</taxon>
        <taxon>Chytriomycetaceae</taxon>
        <taxon>Physocladia</taxon>
    </lineage>
</organism>
<name>A0AAD5SNL5_9FUNG</name>
<evidence type="ECO:0000313" key="2">
    <source>
        <dbReference type="EMBL" id="KAJ3088444.1"/>
    </source>
</evidence>
<gene>
    <name evidence="2" type="ORF">HK100_008038</name>
</gene>